<dbReference type="Proteomes" id="UP000672027">
    <property type="component" value="Chromosome"/>
</dbReference>
<dbReference type="InterPro" id="IPR000836">
    <property type="entry name" value="PRTase_dom"/>
</dbReference>
<keyword evidence="4" id="KW-1185">Reference proteome</keyword>
<evidence type="ECO:0000259" key="2">
    <source>
        <dbReference type="Pfam" id="PF15609"/>
    </source>
</evidence>
<keyword evidence="3" id="KW-0328">Glycosyltransferase</keyword>
<dbReference type="SUPFAM" id="SSF53271">
    <property type="entry name" value="PRTase-like"/>
    <property type="match status" value="1"/>
</dbReference>
<dbReference type="GO" id="GO:0016757">
    <property type="term" value="F:glycosyltransferase activity"/>
    <property type="evidence" value="ECO:0007669"/>
    <property type="project" value="UniProtKB-KW"/>
</dbReference>
<dbReference type="PIRSF" id="PIRSF020967">
    <property type="entry name" value="UCP020967"/>
    <property type="match status" value="1"/>
</dbReference>
<keyword evidence="3" id="KW-0808">Transferase</keyword>
<dbReference type="InterPro" id="IPR011214">
    <property type="entry name" value="UCP020967"/>
</dbReference>
<evidence type="ECO:0000313" key="4">
    <source>
        <dbReference type="Proteomes" id="UP000672027"/>
    </source>
</evidence>
<dbReference type="InterPro" id="IPR041688">
    <property type="entry name" value="PRTase_2"/>
</dbReference>
<dbReference type="InterPro" id="IPR029057">
    <property type="entry name" value="PRTase-like"/>
</dbReference>
<dbReference type="Gene3D" id="3.40.50.2020">
    <property type="match status" value="1"/>
</dbReference>
<feature type="domain" description="TRSP" evidence="1">
    <location>
        <begin position="188"/>
        <end position="237"/>
    </location>
</feature>
<dbReference type="EMBL" id="CP072800">
    <property type="protein sequence ID" value="QTR49373.1"/>
    <property type="molecule type" value="Genomic_DNA"/>
</dbReference>
<name>A0ABX7X3V3_9GAMM</name>
<reference evidence="3 4" key="1">
    <citation type="submission" date="2021-04" db="EMBL/GenBank/DDBJ databases">
        <title>Genomics, taxonomy and metabolism of representatives of sulfur bacteria of the genus Thiothrix: Thiothrix fructosivorans QT, Thiothrix unzii A1T and three new species, Thiothrix subterranea sp. nov., Thiothrix litoralis sp. nov. and 'Candidatus Thiothrix anitrata' sp. nov.</title>
        <authorList>
            <person name="Ravin N.V."/>
            <person name="Smolyakov D."/>
            <person name="Rudenko T.S."/>
            <person name="Mardanov A.V."/>
            <person name="Beletsky A.V."/>
            <person name="Markov N.D."/>
            <person name="Fomenkov A.I."/>
            <person name="Roberts R.J."/>
            <person name="Karnachuk O.V."/>
            <person name="Novikov A."/>
            <person name="Grabovich M.Y."/>
        </authorList>
    </citation>
    <scope>NUCLEOTIDE SEQUENCE [LARGE SCALE GENOMIC DNA]</scope>
    <source>
        <strain evidence="3 4">A52</strain>
    </source>
</reference>
<gene>
    <name evidence="3" type="ORF">J8380_14120</name>
</gene>
<proteinExistence type="predicted"/>
<protein>
    <submittedName>
        <fullName evidence="3">Phosphoribosyltransferase domain-containing protein</fullName>
    </submittedName>
</protein>
<sequence>MAETAIALGAGVQQALSRSRDDTLYLCTTRHPLDLPILVEFREEHSHATQQVLHLPQHAADVELLRTARSLALVDDEASTGKTFANLLEALQGAGLDQFEHIVAATLTDWSGGAAAERLGKRAVAVSLLSGRWDWQANDAPPPEMPQVDVLGTGEWHANPANDRDGWGAGTWGFFLQQHQRRPRRTHPSLGTGEFVWPPFLLAEYLEQQGATVHFSATTRSPIALGHSIQHRYCFHDNYGQGIPTSSTTSCLNITTASYCAANRPRICWIKPYSTP</sequence>
<accession>A0ABX7X3V3</accession>
<dbReference type="CDD" id="cd06223">
    <property type="entry name" value="PRTases_typeI"/>
    <property type="match status" value="1"/>
</dbReference>
<dbReference type="InterPro" id="IPR022537">
    <property type="entry name" value="TRSP_dom"/>
</dbReference>
<evidence type="ECO:0000259" key="1">
    <source>
        <dbReference type="Pfam" id="PF12500"/>
    </source>
</evidence>
<dbReference type="Pfam" id="PF15609">
    <property type="entry name" value="PRTase_2"/>
    <property type="match status" value="1"/>
</dbReference>
<feature type="domain" description="Orotate phosphoribosyltransferase-like" evidence="2">
    <location>
        <begin position="1"/>
        <end position="131"/>
    </location>
</feature>
<dbReference type="Pfam" id="PF12500">
    <property type="entry name" value="TRSP"/>
    <property type="match status" value="1"/>
</dbReference>
<organism evidence="3 4">
    <name type="scientific">Candidatus Thiothrix anitrata</name>
    <dbReference type="NCBI Taxonomy" id="2823902"/>
    <lineage>
        <taxon>Bacteria</taxon>
        <taxon>Pseudomonadati</taxon>
        <taxon>Pseudomonadota</taxon>
        <taxon>Gammaproteobacteria</taxon>
        <taxon>Thiotrichales</taxon>
        <taxon>Thiotrichaceae</taxon>
        <taxon>Thiothrix</taxon>
    </lineage>
</organism>
<evidence type="ECO:0000313" key="3">
    <source>
        <dbReference type="EMBL" id="QTR49373.1"/>
    </source>
</evidence>